<dbReference type="SUPFAM" id="SSF47384">
    <property type="entry name" value="Homodimeric domain of signal transducing histidine kinase"/>
    <property type="match status" value="1"/>
</dbReference>
<evidence type="ECO:0000256" key="2">
    <source>
        <dbReference type="ARBA" id="ARBA00004141"/>
    </source>
</evidence>
<feature type="domain" description="Histidine kinase" evidence="11">
    <location>
        <begin position="219"/>
        <end position="410"/>
    </location>
</feature>
<dbReference type="PANTHER" id="PTHR45528">
    <property type="entry name" value="SENSOR HISTIDINE KINASE CPXA"/>
    <property type="match status" value="1"/>
</dbReference>
<protein>
    <recommendedName>
        <fullName evidence="3">histidine kinase</fullName>
        <ecNumber evidence="3">2.7.13.3</ecNumber>
    </recommendedName>
</protein>
<feature type="transmembrane region" description="Helical" evidence="10">
    <location>
        <begin position="6"/>
        <end position="29"/>
    </location>
</feature>
<reference evidence="13" key="1">
    <citation type="submission" date="2016-10" db="EMBL/GenBank/DDBJ databases">
        <authorList>
            <person name="de Groot N.N."/>
        </authorList>
    </citation>
    <scope>NUCLEOTIDE SEQUENCE</scope>
</reference>
<dbReference type="SMART" id="SM00387">
    <property type="entry name" value="HATPase_c"/>
    <property type="match status" value="1"/>
</dbReference>
<accession>A0A1W1BM58</accession>
<dbReference type="Pfam" id="PF00672">
    <property type="entry name" value="HAMP"/>
    <property type="match status" value="1"/>
</dbReference>
<dbReference type="InterPro" id="IPR050398">
    <property type="entry name" value="HssS/ArlS-like"/>
</dbReference>
<evidence type="ECO:0000256" key="4">
    <source>
        <dbReference type="ARBA" id="ARBA00022553"/>
    </source>
</evidence>
<dbReference type="PANTHER" id="PTHR45528:SF12">
    <property type="entry name" value="SENSOR HISTIDINE KINASE ARSS"/>
    <property type="match status" value="1"/>
</dbReference>
<keyword evidence="5" id="KW-0808">Transferase</keyword>
<evidence type="ECO:0000256" key="1">
    <source>
        <dbReference type="ARBA" id="ARBA00000085"/>
    </source>
</evidence>
<evidence type="ECO:0000256" key="8">
    <source>
        <dbReference type="ARBA" id="ARBA00022989"/>
    </source>
</evidence>
<feature type="domain" description="HAMP" evidence="12">
    <location>
        <begin position="164"/>
        <end position="211"/>
    </location>
</feature>
<organism evidence="13">
    <name type="scientific">hydrothermal vent metagenome</name>
    <dbReference type="NCBI Taxonomy" id="652676"/>
    <lineage>
        <taxon>unclassified sequences</taxon>
        <taxon>metagenomes</taxon>
        <taxon>ecological metagenomes</taxon>
    </lineage>
</organism>
<dbReference type="GO" id="GO:0016020">
    <property type="term" value="C:membrane"/>
    <property type="evidence" value="ECO:0007669"/>
    <property type="project" value="UniProtKB-SubCell"/>
</dbReference>
<dbReference type="InterPro" id="IPR047994">
    <property type="entry name" value="ArsS-like"/>
</dbReference>
<dbReference type="NCBIfam" id="NF038389">
    <property type="entry name" value="ArsS_fam_HK"/>
    <property type="match status" value="1"/>
</dbReference>
<evidence type="ECO:0000256" key="7">
    <source>
        <dbReference type="ARBA" id="ARBA00022777"/>
    </source>
</evidence>
<evidence type="ECO:0000256" key="9">
    <source>
        <dbReference type="ARBA" id="ARBA00023136"/>
    </source>
</evidence>
<dbReference type="CDD" id="cd06225">
    <property type="entry name" value="HAMP"/>
    <property type="match status" value="1"/>
</dbReference>
<keyword evidence="9 10" id="KW-0472">Membrane</keyword>
<comment type="catalytic activity">
    <reaction evidence="1">
        <text>ATP + protein L-histidine = ADP + protein N-phospho-L-histidine.</text>
        <dbReference type="EC" id="2.7.13.3"/>
    </reaction>
</comment>
<dbReference type="Pfam" id="PF00512">
    <property type="entry name" value="HisKA"/>
    <property type="match status" value="1"/>
</dbReference>
<evidence type="ECO:0000256" key="5">
    <source>
        <dbReference type="ARBA" id="ARBA00022679"/>
    </source>
</evidence>
<dbReference type="CDD" id="cd00082">
    <property type="entry name" value="HisKA"/>
    <property type="match status" value="1"/>
</dbReference>
<dbReference type="Gene3D" id="1.10.287.130">
    <property type="match status" value="1"/>
</dbReference>
<dbReference type="EMBL" id="FPHD01000026">
    <property type="protein sequence ID" value="SFV54587.1"/>
    <property type="molecule type" value="Genomic_DNA"/>
</dbReference>
<evidence type="ECO:0000256" key="10">
    <source>
        <dbReference type="SAM" id="Phobius"/>
    </source>
</evidence>
<name>A0A1W1BM58_9ZZZZ</name>
<dbReference type="PROSITE" id="PS50109">
    <property type="entry name" value="HIS_KIN"/>
    <property type="match status" value="1"/>
</dbReference>
<feature type="transmembrane region" description="Helical" evidence="10">
    <location>
        <begin position="135"/>
        <end position="158"/>
    </location>
</feature>
<dbReference type="InterPro" id="IPR003594">
    <property type="entry name" value="HATPase_dom"/>
</dbReference>
<dbReference type="Gene3D" id="3.30.565.10">
    <property type="entry name" value="Histidine kinase-like ATPase, C-terminal domain"/>
    <property type="match status" value="1"/>
</dbReference>
<keyword evidence="6 10" id="KW-0812">Transmembrane</keyword>
<proteinExistence type="predicted"/>
<dbReference type="GO" id="GO:0000155">
    <property type="term" value="F:phosphorelay sensor kinase activity"/>
    <property type="evidence" value="ECO:0007669"/>
    <property type="project" value="InterPro"/>
</dbReference>
<dbReference type="SMART" id="SM00304">
    <property type="entry name" value="HAMP"/>
    <property type="match status" value="1"/>
</dbReference>
<dbReference type="InterPro" id="IPR036097">
    <property type="entry name" value="HisK_dim/P_sf"/>
</dbReference>
<dbReference type="Gene3D" id="6.10.340.10">
    <property type="match status" value="1"/>
</dbReference>
<keyword evidence="4" id="KW-0597">Phosphoprotein</keyword>
<keyword evidence="8 10" id="KW-1133">Transmembrane helix</keyword>
<dbReference type="SMART" id="SM00388">
    <property type="entry name" value="HisKA"/>
    <property type="match status" value="1"/>
</dbReference>
<sequence length="418" mass="48439">MRNLSVTTFIHILFSVAIAILIATSLLFFSWDKDRRKIDEFKRYQLISITFLSNLQLSPDKEDLKKLYKELRVKPVPRKKVKEIKKKIETKGKTVFSGGSSIGQVRVFSIDGVNYIYVQRMSYNLMLRDNRPKNYFFEIAVTSGAFLIALLLLLYLAVLKKLYPLKKLHKQIQRFAKGDMHTRITYVHDDEIGKIAKSFDDAIVHIHELSASKNLFMRNMMHELKTPITKGRIVAEMLEDEGTKKILVRAFERMNELISELAEIERVTTQSFEPDFEYVMLSEIIHEAQELLMTHSNCLKIEIKDMALTTDKKLMALVLKNLIDNGMKYGKDKCVMVRTDHGMIEVISKGDALEHPLSYYTEPFSQAEKRSSGFGLGLYIVDSILQKLGYRLGYRHEESKNIFILVPNNEKLKIARRK</sequence>
<evidence type="ECO:0000313" key="13">
    <source>
        <dbReference type="EMBL" id="SFV54587.1"/>
    </source>
</evidence>
<dbReference type="InterPro" id="IPR003661">
    <property type="entry name" value="HisK_dim/P_dom"/>
</dbReference>
<dbReference type="EC" id="2.7.13.3" evidence="3"/>
<dbReference type="SUPFAM" id="SSF55874">
    <property type="entry name" value="ATPase domain of HSP90 chaperone/DNA topoisomerase II/histidine kinase"/>
    <property type="match status" value="1"/>
</dbReference>
<evidence type="ECO:0000256" key="3">
    <source>
        <dbReference type="ARBA" id="ARBA00012438"/>
    </source>
</evidence>
<gene>
    <name evidence="13" type="ORF">MNB_SV-8-554</name>
</gene>
<dbReference type="SUPFAM" id="SSF158472">
    <property type="entry name" value="HAMP domain-like"/>
    <property type="match status" value="1"/>
</dbReference>
<evidence type="ECO:0000259" key="12">
    <source>
        <dbReference type="PROSITE" id="PS50885"/>
    </source>
</evidence>
<evidence type="ECO:0000259" key="11">
    <source>
        <dbReference type="PROSITE" id="PS50109"/>
    </source>
</evidence>
<dbReference type="InterPro" id="IPR036890">
    <property type="entry name" value="HATPase_C_sf"/>
</dbReference>
<keyword evidence="7" id="KW-0418">Kinase</keyword>
<evidence type="ECO:0000256" key="6">
    <source>
        <dbReference type="ARBA" id="ARBA00022692"/>
    </source>
</evidence>
<dbReference type="InterPro" id="IPR003660">
    <property type="entry name" value="HAMP_dom"/>
</dbReference>
<dbReference type="AlphaFoldDB" id="A0A1W1BM58"/>
<comment type="subcellular location">
    <subcellularLocation>
        <location evidence="2">Membrane</location>
        <topology evidence="2">Multi-pass membrane protein</topology>
    </subcellularLocation>
</comment>
<dbReference type="PROSITE" id="PS50885">
    <property type="entry name" value="HAMP"/>
    <property type="match status" value="1"/>
</dbReference>
<dbReference type="InterPro" id="IPR005467">
    <property type="entry name" value="His_kinase_dom"/>
</dbReference>
<dbReference type="Pfam" id="PF02518">
    <property type="entry name" value="HATPase_c"/>
    <property type="match status" value="1"/>
</dbReference>